<dbReference type="SFLD" id="SFLDS00003">
    <property type="entry name" value="Haloacid_Dehalogenase"/>
    <property type="match status" value="1"/>
</dbReference>
<name>A0ABP9NG77_9PSEU</name>
<dbReference type="InterPro" id="IPR036412">
    <property type="entry name" value="HAD-like_sf"/>
</dbReference>
<dbReference type="SUPFAM" id="SSF56784">
    <property type="entry name" value="HAD-like"/>
    <property type="match status" value="1"/>
</dbReference>
<dbReference type="Proteomes" id="UP001500804">
    <property type="component" value="Unassembled WGS sequence"/>
</dbReference>
<dbReference type="EMBL" id="BAABJO010000007">
    <property type="protein sequence ID" value="GAA5118664.1"/>
    <property type="molecule type" value="Genomic_DNA"/>
</dbReference>
<evidence type="ECO:0000313" key="2">
    <source>
        <dbReference type="Proteomes" id="UP001500804"/>
    </source>
</evidence>
<dbReference type="NCBIfam" id="TIGR01509">
    <property type="entry name" value="HAD-SF-IA-v3"/>
    <property type="match status" value="1"/>
</dbReference>
<dbReference type="Pfam" id="PF00702">
    <property type="entry name" value="Hydrolase"/>
    <property type="match status" value="1"/>
</dbReference>
<dbReference type="PANTHER" id="PTHR43611">
    <property type="entry name" value="ALPHA-D-GLUCOSE 1-PHOSPHATE PHOSPHATASE"/>
    <property type="match status" value="1"/>
</dbReference>
<dbReference type="InterPro" id="IPR006439">
    <property type="entry name" value="HAD-SF_hydro_IA"/>
</dbReference>
<protein>
    <submittedName>
        <fullName evidence="1">HAD family phosphatase</fullName>
    </submittedName>
</protein>
<keyword evidence="2" id="KW-1185">Reference proteome</keyword>
<proteinExistence type="predicted"/>
<dbReference type="PANTHER" id="PTHR43611:SF3">
    <property type="entry name" value="FLAVIN MONONUCLEOTIDE HYDROLASE 1, CHLOROPLATIC"/>
    <property type="match status" value="1"/>
</dbReference>
<dbReference type="InterPro" id="IPR023214">
    <property type="entry name" value="HAD_sf"/>
</dbReference>
<comment type="caution">
    <text evidence="1">The sequence shown here is derived from an EMBL/GenBank/DDBJ whole genome shotgun (WGS) entry which is preliminary data.</text>
</comment>
<organism evidence="1 2">
    <name type="scientific">Pseudonocardia adelaidensis</name>
    <dbReference type="NCBI Taxonomy" id="648754"/>
    <lineage>
        <taxon>Bacteria</taxon>
        <taxon>Bacillati</taxon>
        <taxon>Actinomycetota</taxon>
        <taxon>Actinomycetes</taxon>
        <taxon>Pseudonocardiales</taxon>
        <taxon>Pseudonocardiaceae</taxon>
        <taxon>Pseudonocardia</taxon>
    </lineage>
</organism>
<reference evidence="2" key="1">
    <citation type="journal article" date="2019" name="Int. J. Syst. Evol. Microbiol.">
        <title>The Global Catalogue of Microorganisms (GCM) 10K type strain sequencing project: providing services to taxonomists for standard genome sequencing and annotation.</title>
        <authorList>
            <consortium name="The Broad Institute Genomics Platform"/>
            <consortium name="The Broad Institute Genome Sequencing Center for Infectious Disease"/>
            <person name="Wu L."/>
            <person name="Ma J."/>
        </authorList>
    </citation>
    <scope>NUCLEOTIDE SEQUENCE [LARGE SCALE GENOMIC DNA]</scope>
    <source>
        <strain evidence="2">JCM 18302</strain>
    </source>
</reference>
<dbReference type="RefSeq" id="WP_345604948.1">
    <property type="nucleotide sequence ID" value="NZ_BAABJO010000007.1"/>
</dbReference>
<accession>A0ABP9NG77</accession>
<dbReference type="SFLD" id="SFLDG01129">
    <property type="entry name" value="C1.5:_HAD__Beta-PGM__Phosphata"/>
    <property type="match status" value="1"/>
</dbReference>
<dbReference type="Gene3D" id="3.40.50.1000">
    <property type="entry name" value="HAD superfamily/HAD-like"/>
    <property type="match status" value="1"/>
</dbReference>
<dbReference type="PRINTS" id="PR00413">
    <property type="entry name" value="HADHALOGNASE"/>
</dbReference>
<gene>
    <name evidence="1" type="ORF">GCM10023320_23120</name>
</gene>
<sequence length="220" mass="23240">MKRALLYDTVLAGPWLPPLATVIGVEPSRTVVFDLGEVLVPSTGIMPLLAAELGVTVAELAPAYWAGRTAYDLGSSAEEYWTGVLAALGRAPDERLLGWLTETDSVKWSTLPRASADLLAHLHGRGVRLGVLSNAPGPLAAAVRAAPWTAGIAHLVFSAEVALVKPDPAIYARADATYGTRPGDVVFFDDKVENVEAARAHGWDAHVWAGADAALDILSR</sequence>
<evidence type="ECO:0000313" key="1">
    <source>
        <dbReference type="EMBL" id="GAA5118664.1"/>
    </source>
</evidence>